<sequence length="112" mass="12326">MAAADATGGQIVGSYNLLQAELQCPHCDERAACEVEFRLGLLDLRTYRLGEPLRWAGGRRDKPLRCPDRGDATGAGYTVCPVCERDFWVRLDVVGDRIVTAVPDPDRSGYLT</sequence>
<accession>A0A8J3YPR0</accession>
<comment type="caution">
    <text evidence="1">The sequence shown here is derived from an EMBL/GenBank/DDBJ whole genome shotgun (WGS) entry which is preliminary data.</text>
</comment>
<dbReference type="EMBL" id="BOPF01000025">
    <property type="protein sequence ID" value="GIJ49141.1"/>
    <property type="molecule type" value="Genomic_DNA"/>
</dbReference>
<protein>
    <submittedName>
        <fullName evidence="1">Uncharacterized protein</fullName>
    </submittedName>
</protein>
<dbReference type="RefSeq" id="WP_203902619.1">
    <property type="nucleotide sequence ID" value="NZ_BOPF01000025.1"/>
</dbReference>
<dbReference type="AlphaFoldDB" id="A0A8J3YPR0"/>
<name>A0A8J3YPR0_9ACTN</name>
<proteinExistence type="predicted"/>
<evidence type="ECO:0000313" key="2">
    <source>
        <dbReference type="Proteomes" id="UP000619260"/>
    </source>
</evidence>
<keyword evidence="2" id="KW-1185">Reference proteome</keyword>
<gene>
    <name evidence="1" type="ORF">Val02_60270</name>
</gene>
<reference evidence="1" key="1">
    <citation type="submission" date="2021-01" db="EMBL/GenBank/DDBJ databases">
        <title>Whole genome shotgun sequence of Virgisporangium aliadipatigenens NBRC 105644.</title>
        <authorList>
            <person name="Komaki H."/>
            <person name="Tamura T."/>
        </authorList>
    </citation>
    <scope>NUCLEOTIDE SEQUENCE</scope>
    <source>
        <strain evidence="1">NBRC 105644</strain>
    </source>
</reference>
<dbReference type="Proteomes" id="UP000619260">
    <property type="component" value="Unassembled WGS sequence"/>
</dbReference>
<evidence type="ECO:0000313" key="1">
    <source>
        <dbReference type="EMBL" id="GIJ49141.1"/>
    </source>
</evidence>
<organism evidence="1 2">
    <name type="scientific">Virgisporangium aliadipatigenens</name>
    <dbReference type="NCBI Taxonomy" id="741659"/>
    <lineage>
        <taxon>Bacteria</taxon>
        <taxon>Bacillati</taxon>
        <taxon>Actinomycetota</taxon>
        <taxon>Actinomycetes</taxon>
        <taxon>Micromonosporales</taxon>
        <taxon>Micromonosporaceae</taxon>
        <taxon>Virgisporangium</taxon>
    </lineage>
</organism>